<dbReference type="SUPFAM" id="SSF53098">
    <property type="entry name" value="Ribonuclease H-like"/>
    <property type="match status" value="1"/>
</dbReference>
<reference evidence="3" key="1">
    <citation type="submission" date="2022-08" db="EMBL/GenBank/DDBJ databases">
        <authorList>
            <consortium name="DOE Joint Genome Institute"/>
            <person name="Min B."/>
            <person name="Sierra-Patev S."/>
            <person name="Naranjo-Ortiz M."/>
            <person name="Looney B."/>
            <person name="Konkel Z."/>
            <person name="Slot J.C."/>
            <person name="Sakamoto Y."/>
            <person name="Steenwyk J.L."/>
            <person name="Rokas A."/>
            <person name="Carro J."/>
            <person name="Camarero S."/>
            <person name="Ferreira P."/>
            <person name="Molpeceres G."/>
            <person name="Ruiz-duenas F.J."/>
            <person name="Serrano A."/>
            <person name="Henrissat B."/>
            <person name="Drula E."/>
            <person name="Hughes K.W."/>
            <person name="Mata J.L."/>
            <person name="Ishikawa N.K."/>
            <person name="Vargas-Isla R."/>
            <person name="Ushijima S."/>
            <person name="Smith C.A."/>
            <person name="Ahrendt S."/>
            <person name="Andreopoulos W."/>
            <person name="He G."/>
            <person name="LaButti K."/>
            <person name="Lipzen A."/>
            <person name="Ng V."/>
            <person name="Riley R."/>
            <person name="Sandor L."/>
            <person name="Barry K."/>
            <person name="Martinez A.T."/>
            <person name="Xiao Y."/>
            <person name="Gibbons J.G."/>
            <person name="Terashima K."/>
            <person name="Hibbett D.S."/>
            <person name="Grigoriev I.V."/>
        </authorList>
    </citation>
    <scope>NUCLEOTIDE SEQUENCE</scope>
    <source>
        <strain evidence="3">ET3784</strain>
    </source>
</reference>
<feature type="domain" description="Gfd2/YDR514C-like C-terminal" evidence="2">
    <location>
        <begin position="173"/>
        <end position="355"/>
    </location>
</feature>
<evidence type="ECO:0000259" key="2">
    <source>
        <dbReference type="Pfam" id="PF21762"/>
    </source>
</evidence>
<gene>
    <name evidence="3" type="ORF">DFJ43DRAFT_1198254</name>
</gene>
<feature type="compositionally biased region" description="Polar residues" evidence="1">
    <location>
        <begin position="371"/>
        <end position="382"/>
    </location>
</feature>
<dbReference type="EMBL" id="JANVFO010000005">
    <property type="protein sequence ID" value="KAJ3736241.1"/>
    <property type="molecule type" value="Genomic_DNA"/>
</dbReference>
<dbReference type="Pfam" id="PF21762">
    <property type="entry name" value="DEDDh_C"/>
    <property type="match status" value="1"/>
</dbReference>
<dbReference type="PANTHER" id="PTHR28083:SF1">
    <property type="entry name" value="GOOD FOR FULL DBP5 ACTIVITY PROTEIN 2"/>
    <property type="match status" value="1"/>
</dbReference>
<dbReference type="InterPro" id="IPR036397">
    <property type="entry name" value="RNaseH_sf"/>
</dbReference>
<sequence>MGVPVVTGYYRYTDIWFEWHKQLGEDGEVLKAALAHDALVSPEHPLHVDGVDGVQLYIGISIDATIDLSGTLKSGETRLLFSSKQVEYVRYWLHAVGLTKNPIGLPYSDCLLRLQDLRGVSPQTFQTGGELKNSVKKIEKNNKNIKKSSDPPLTFRRSSFETVRRLWQNKIGVWCSVDFEAWERDHTVITEFGWSRIHWEDGLETREEGHLIVQEYQTYTNGTYVAENRKNFKWGQSEIVSKKEFKSCIQNFLSDLRRNDHTFLVFHDAKEDLDYMKSAMVEADLSGLSYTLPDGPSPKSGVFVVDTADLFGGLQGEGTRNRGLEQVCNQLQIKTEFLHNAGNDAHYTLEACKEMASGDSLDLQREKRWPSKTTPGTVTVNIDSLEEEEDASDEEGVFMSALK</sequence>
<dbReference type="AlphaFoldDB" id="A0AA38JHS3"/>
<keyword evidence="4" id="KW-1185">Reference proteome</keyword>
<evidence type="ECO:0000313" key="3">
    <source>
        <dbReference type="EMBL" id="KAJ3736241.1"/>
    </source>
</evidence>
<evidence type="ECO:0000313" key="4">
    <source>
        <dbReference type="Proteomes" id="UP001176059"/>
    </source>
</evidence>
<dbReference type="PANTHER" id="PTHR28083">
    <property type="entry name" value="GOOD FOR FULL DBP5 ACTIVITY PROTEIN 2"/>
    <property type="match status" value="1"/>
</dbReference>
<feature type="region of interest" description="Disordered" evidence="1">
    <location>
        <begin position="360"/>
        <end position="403"/>
    </location>
</feature>
<accession>A0AA38JHS3</accession>
<organism evidence="3 4">
    <name type="scientific">Lentinula guzmanii</name>
    <dbReference type="NCBI Taxonomy" id="2804957"/>
    <lineage>
        <taxon>Eukaryota</taxon>
        <taxon>Fungi</taxon>
        <taxon>Dikarya</taxon>
        <taxon>Basidiomycota</taxon>
        <taxon>Agaricomycotina</taxon>
        <taxon>Agaricomycetes</taxon>
        <taxon>Agaricomycetidae</taxon>
        <taxon>Agaricales</taxon>
        <taxon>Marasmiineae</taxon>
        <taxon>Omphalotaceae</taxon>
        <taxon>Lentinula</taxon>
    </lineage>
</organism>
<dbReference type="GO" id="GO:0003676">
    <property type="term" value="F:nucleic acid binding"/>
    <property type="evidence" value="ECO:0007669"/>
    <property type="project" value="InterPro"/>
</dbReference>
<dbReference type="Proteomes" id="UP001176059">
    <property type="component" value="Unassembled WGS sequence"/>
</dbReference>
<comment type="caution">
    <text evidence="3">The sequence shown here is derived from an EMBL/GenBank/DDBJ whole genome shotgun (WGS) entry which is preliminary data.</text>
</comment>
<dbReference type="GO" id="GO:0005634">
    <property type="term" value="C:nucleus"/>
    <property type="evidence" value="ECO:0007669"/>
    <property type="project" value="TreeGrafter"/>
</dbReference>
<name>A0AA38JHS3_9AGAR</name>
<proteinExistence type="predicted"/>
<reference evidence="3" key="2">
    <citation type="journal article" date="2023" name="Proc. Natl. Acad. Sci. U.S.A.">
        <title>A global phylogenomic analysis of the shiitake genus Lentinula.</title>
        <authorList>
            <person name="Sierra-Patev S."/>
            <person name="Min B."/>
            <person name="Naranjo-Ortiz M."/>
            <person name="Looney B."/>
            <person name="Konkel Z."/>
            <person name="Slot J.C."/>
            <person name="Sakamoto Y."/>
            <person name="Steenwyk J.L."/>
            <person name="Rokas A."/>
            <person name="Carro J."/>
            <person name="Camarero S."/>
            <person name="Ferreira P."/>
            <person name="Molpeceres G."/>
            <person name="Ruiz-Duenas F.J."/>
            <person name="Serrano A."/>
            <person name="Henrissat B."/>
            <person name="Drula E."/>
            <person name="Hughes K.W."/>
            <person name="Mata J.L."/>
            <person name="Ishikawa N.K."/>
            <person name="Vargas-Isla R."/>
            <person name="Ushijima S."/>
            <person name="Smith C.A."/>
            <person name="Donoghue J."/>
            <person name="Ahrendt S."/>
            <person name="Andreopoulos W."/>
            <person name="He G."/>
            <person name="LaButti K."/>
            <person name="Lipzen A."/>
            <person name="Ng V."/>
            <person name="Riley R."/>
            <person name="Sandor L."/>
            <person name="Barry K."/>
            <person name="Martinez A.T."/>
            <person name="Xiao Y."/>
            <person name="Gibbons J.G."/>
            <person name="Terashima K."/>
            <person name="Grigoriev I.V."/>
            <person name="Hibbett D."/>
        </authorList>
    </citation>
    <scope>NUCLEOTIDE SEQUENCE</scope>
    <source>
        <strain evidence="3">ET3784</strain>
    </source>
</reference>
<protein>
    <recommendedName>
        <fullName evidence="2">Gfd2/YDR514C-like C-terminal domain-containing protein</fullName>
    </recommendedName>
</protein>
<feature type="compositionally biased region" description="Acidic residues" evidence="1">
    <location>
        <begin position="384"/>
        <end position="396"/>
    </location>
</feature>
<dbReference type="InterPro" id="IPR012337">
    <property type="entry name" value="RNaseH-like_sf"/>
</dbReference>
<dbReference type="InterPro" id="IPR048519">
    <property type="entry name" value="Gfd2/YDR514C-like_C"/>
</dbReference>
<dbReference type="Gene3D" id="3.30.420.10">
    <property type="entry name" value="Ribonuclease H-like superfamily/Ribonuclease H"/>
    <property type="match status" value="1"/>
</dbReference>
<dbReference type="InterPro" id="IPR040151">
    <property type="entry name" value="Gfd2/YDR514C-like"/>
</dbReference>
<evidence type="ECO:0000256" key="1">
    <source>
        <dbReference type="SAM" id="MobiDB-lite"/>
    </source>
</evidence>